<dbReference type="AlphaFoldDB" id="A0A4U3MDY1"/>
<dbReference type="Pfam" id="PF19457">
    <property type="entry name" value="DUF5994"/>
    <property type="match status" value="1"/>
</dbReference>
<accession>A0A4U3MDY1</accession>
<sequence length="145" mass="15761">MTTQRTPIKSVASAMPQADSAVRLSLSPALDRTAVADGAWWPRSRDATAELPGLIAAVDQRMGRATMRVGLHADAWDDIPHRIPARGRQIRVGWFRHSDPRMITLTLDGRQEVALLVVPPDAERAPDAGELTGEQLRALAAELAL</sequence>
<dbReference type="EMBL" id="SZQA01000020">
    <property type="protein sequence ID" value="TKK86552.1"/>
    <property type="molecule type" value="Genomic_DNA"/>
</dbReference>
<proteinExistence type="predicted"/>
<dbReference type="OrthoDB" id="3785441at2"/>
<dbReference type="InterPro" id="IPR046036">
    <property type="entry name" value="DUF5994"/>
</dbReference>
<organism evidence="1 2">
    <name type="scientific">Herbidospora galbida</name>
    <dbReference type="NCBI Taxonomy" id="2575442"/>
    <lineage>
        <taxon>Bacteria</taxon>
        <taxon>Bacillati</taxon>
        <taxon>Actinomycetota</taxon>
        <taxon>Actinomycetes</taxon>
        <taxon>Streptosporangiales</taxon>
        <taxon>Streptosporangiaceae</taxon>
        <taxon>Herbidospora</taxon>
    </lineage>
</organism>
<comment type="caution">
    <text evidence="1">The sequence shown here is derived from an EMBL/GenBank/DDBJ whole genome shotgun (WGS) entry which is preliminary data.</text>
</comment>
<dbReference type="Proteomes" id="UP000308705">
    <property type="component" value="Unassembled WGS sequence"/>
</dbReference>
<evidence type="ECO:0000313" key="1">
    <source>
        <dbReference type="EMBL" id="TKK86552.1"/>
    </source>
</evidence>
<reference evidence="1 2" key="1">
    <citation type="submission" date="2019-04" db="EMBL/GenBank/DDBJ databases">
        <title>Herbidospora sp. NEAU-GS14.nov., a novel actinomycete isolated from soil.</title>
        <authorList>
            <person name="Han L."/>
        </authorList>
    </citation>
    <scope>NUCLEOTIDE SEQUENCE [LARGE SCALE GENOMIC DNA]</scope>
    <source>
        <strain evidence="1 2">NEAU-GS14</strain>
    </source>
</reference>
<dbReference type="RefSeq" id="WP_137248746.1">
    <property type="nucleotide sequence ID" value="NZ_SZQA01000020.1"/>
</dbReference>
<name>A0A4U3MDY1_9ACTN</name>
<protein>
    <submittedName>
        <fullName evidence="1">Uncharacterized protein</fullName>
    </submittedName>
</protein>
<keyword evidence="2" id="KW-1185">Reference proteome</keyword>
<evidence type="ECO:0000313" key="2">
    <source>
        <dbReference type="Proteomes" id="UP000308705"/>
    </source>
</evidence>
<gene>
    <name evidence="1" type="ORF">FDA94_20825</name>
</gene>